<accession>A0ABU5E308</accession>
<evidence type="ECO:0008006" key="4">
    <source>
        <dbReference type="Google" id="ProtNLM"/>
    </source>
</evidence>
<dbReference type="PROSITE" id="PS51257">
    <property type="entry name" value="PROKAR_LIPOPROTEIN"/>
    <property type="match status" value="1"/>
</dbReference>
<dbReference type="EMBL" id="JAXCLX010000003">
    <property type="protein sequence ID" value="MDY0874004.1"/>
    <property type="molecule type" value="Genomic_DNA"/>
</dbReference>
<protein>
    <recommendedName>
        <fullName evidence="4">Rap1a immunity protein domain-containing protein</fullName>
    </recommendedName>
</protein>
<sequence>MMRRLAFAASLLALAALPAFAYTGTACLSTVPDDHAACIALIGAVRVMMTDENSTDPACTRANPDDMRVTDGVIDWIRSHPERQGEDLANLAREALLVIDPCTQRSLIPETPPADPIDTE</sequence>
<dbReference type="RefSeq" id="WP_320502471.1">
    <property type="nucleotide sequence ID" value="NZ_JAXCLX010000003.1"/>
</dbReference>
<name>A0ABU5E308_9PROT</name>
<keyword evidence="1" id="KW-0732">Signal</keyword>
<evidence type="ECO:0000256" key="1">
    <source>
        <dbReference type="SAM" id="SignalP"/>
    </source>
</evidence>
<feature type="signal peptide" evidence="1">
    <location>
        <begin position="1"/>
        <end position="21"/>
    </location>
</feature>
<proteinExistence type="predicted"/>
<dbReference type="Proteomes" id="UP001271769">
    <property type="component" value="Unassembled WGS sequence"/>
</dbReference>
<evidence type="ECO:0000313" key="2">
    <source>
        <dbReference type="EMBL" id="MDY0874004.1"/>
    </source>
</evidence>
<gene>
    <name evidence="2" type="ORF">SMD31_18830</name>
</gene>
<comment type="caution">
    <text evidence="2">The sequence shown here is derived from an EMBL/GenBank/DDBJ whole genome shotgun (WGS) entry which is preliminary data.</text>
</comment>
<evidence type="ECO:0000313" key="3">
    <source>
        <dbReference type="Proteomes" id="UP001271769"/>
    </source>
</evidence>
<keyword evidence="3" id="KW-1185">Reference proteome</keyword>
<organism evidence="2 3">
    <name type="scientific">Dongia rigui</name>
    <dbReference type="NCBI Taxonomy" id="940149"/>
    <lineage>
        <taxon>Bacteria</taxon>
        <taxon>Pseudomonadati</taxon>
        <taxon>Pseudomonadota</taxon>
        <taxon>Alphaproteobacteria</taxon>
        <taxon>Rhodospirillales</taxon>
        <taxon>Dongiaceae</taxon>
        <taxon>Dongia</taxon>
    </lineage>
</organism>
<reference evidence="2 3" key="1">
    <citation type="journal article" date="2013" name="Antonie Van Leeuwenhoek">
        <title>Dongia rigui sp. nov., isolated from freshwater of a large wetland in Korea.</title>
        <authorList>
            <person name="Baik K.S."/>
            <person name="Hwang Y.M."/>
            <person name="Choi J.S."/>
            <person name="Kwon J."/>
            <person name="Seong C.N."/>
        </authorList>
    </citation>
    <scope>NUCLEOTIDE SEQUENCE [LARGE SCALE GENOMIC DNA]</scope>
    <source>
        <strain evidence="2 3">04SU4-P</strain>
    </source>
</reference>
<feature type="chain" id="PRO_5045136356" description="Rap1a immunity protein domain-containing protein" evidence="1">
    <location>
        <begin position="22"/>
        <end position="120"/>
    </location>
</feature>